<dbReference type="AlphaFoldDB" id="A0A0H2RDE3"/>
<keyword evidence="1" id="KW-0472">Membrane</keyword>
<reference evidence="2 3" key="1">
    <citation type="submission" date="2015-04" db="EMBL/GenBank/DDBJ databases">
        <title>Complete genome sequence of Schizopora paradoxa KUC8140, a cosmopolitan wood degrader in East Asia.</title>
        <authorList>
            <consortium name="DOE Joint Genome Institute"/>
            <person name="Min B."/>
            <person name="Park H."/>
            <person name="Jang Y."/>
            <person name="Kim J.-J."/>
            <person name="Kim K.H."/>
            <person name="Pangilinan J."/>
            <person name="Lipzen A."/>
            <person name="Riley R."/>
            <person name="Grigoriev I.V."/>
            <person name="Spatafora J.W."/>
            <person name="Choi I.-G."/>
        </authorList>
    </citation>
    <scope>NUCLEOTIDE SEQUENCE [LARGE SCALE GENOMIC DNA]</scope>
    <source>
        <strain evidence="2 3">KUC8140</strain>
    </source>
</reference>
<keyword evidence="1" id="KW-0812">Transmembrane</keyword>
<name>A0A0H2RDE3_9AGAM</name>
<accession>A0A0H2RDE3</accession>
<evidence type="ECO:0008006" key="4">
    <source>
        <dbReference type="Google" id="ProtNLM"/>
    </source>
</evidence>
<sequence length="266" mass="29447">MTLIWKTNWSMGKVLYLACRYPPWVLLITSLILPLKTDCSIKVMLMSIRTYATYNGSVRVKWFIIVFFTIEQLTVIAMNGVLTALSEFSKFPLKGASCFLEASKYPKGAAVVLFAGGAAYDVITSWMLFARLFSAVRQGNSRLAWIIFKNGLAYFLVVTTYCIAELFLFLILPDDQLLLPSAMSFMLTAIASVLSSRLILHLRAFACQYELGGDLMTMDANPARSRSIVFANANRPIGDSIDSGDEETVEDIEGPIVTISRAGISV</sequence>
<feature type="transmembrane region" description="Helical" evidence="1">
    <location>
        <begin position="109"/>
        <end position="130"/>
    </location>
</feature>
<proteinExistence type="predicted"/>
<dbReference type="InParanoid" id="A0A0H2RDE3"/>
<feature type="transmembrane region" description="Helical" evidence="1">
    <location>
        <begin position="178"/>
        <end position="200"/>
    </location>
</feature>
<keyword evidence="3" id="KW-1185">Reference proteome</keyword>
<protein>
    <recommendedName>
        <fullName evidence="4">G-protein coupled receptors family 1 profile domain-containing protein</fullName>
    </recommendedName>
</protein>
<evidence type="ECO:0000313" key="2">
    <source>
        <dbReference type="EMBL" id="KLO09532.1"/>
    </source>
</evidence>
<evidence type="ECO:0000313" key="3">
    <source>
        <dbReference type="Proteomes" id="UP000053477"/>
    </source>
</evidence>
<evidence type="ECO:0000256" key="1">
    <source>
        <dbReference type="SAM" id="Phobius"/>
    </source>
</evidence>
<feature type="transmembrane region" description="Helical" evidence="1">
    <location>
        <begin position="62"/>
        <end position="85"/>
    </location>
</feature>
<organism evidence="2 3">
    <name type="scientific">Schizopora paradoxa</name>
    <dbReference type="NCBI Taxonomy" id="27342"/>
    <lineage>
        <taxon>Eukaryota</taxon>
        <taxon>Fungi</taxon>
        <taxon>Dikarya</taxon>
        <taxon>Basidiomycota</taxon>
        <taxon>Agaricomycotina</taxon>
        <taxon>Agaricomycetes</taxon>
        <taxon>Hymenochaetales</taxon>
        <taxon>Schizoporaceae</taxon>
        <taxon>Schizopora</taxon>
    </lineage>
</organism>
<keyword evidence="1" id="KW-1133">Transmembrane helix</keyword>
<dbReference type="Proteomes" id="UP000053477">
    <property type="component" value="Unassembled WGS sequence"/>
</dbReference>
<dbReference type="OrthoDB" id="2958007at2759"/>
<gene>
    <name evidence="2" type="ORF">SCHPADRAFT_562195</name>
</gene>
<feature type="transmembrane region" description="Helical" evidence="1">
    <location>
        <begin position="151"/>
        <end position="172"/>
    </location>
</feature>
<dbReference type="EMBL" id="KQ086053">
    <property type="protein sequence ID" value="KLO09532.1"/>
    <property type="molecule type" value="Genomic_DNA"/>
</dbReference>